<organism evidence="3 4">
    <name type="scientific">Gracilibacillus oryzae</name>
    <dbReference type="NCBI Taxonomy" id="1672701"/>
    <lineage>
        <taxon>Bacteria</taxon>
        <taxon>Bacillati</taxon>
        <taxon>Bacillota</taxon>
        <taxon>Bacilli</taxon>
        <taxon>Bacillales</taxon>
        <taxon>Bacillaceae</taxon>
        <taxon>Gracilibacillus</taxon>
    </lineage>
</organism>
<dbReference type="RefSeq" id="WP_153406656.1">
    <property type="nucleotide sequence ID" value="NZ_ML762450.1"/>
</dbReference>
<name>A0A7C8GR48_9BACI</name>
<feature type="compositionally biased region" description="Polar residues" evidence="1">
    <location>
        <begin position="54"/>
        <end position="84"/>
    </location>
</feature>
<dbReference type="AlphaFoldDB" id="A0A7C8GR48"/>
<keyword evidence="4" id="KW-1185">Reference proteome</keyword>
<evidence type="ECO:0000313" key="4">
    <source>
        <dbReference type="Proteomes" id="UP000480246"/>
    </source>
</evidence>
<accession>A0A7C8GR48</accession>
<feature type="transmembrane region" description="Helical" evidence="2">
    <location>
        <begin position="6"/>
        <end position="25"/>
    </location>
</feature>
<feature type="region of interest" description="Disordered" evidence="1">
    <location>
        <begin position="48"/>
        <end position="128"/>
    </location>
</feature>
<dbReference type="EMBL" id="WEID01000109">
    <property type="protein sequence ID" value="KAB8126361.1"/>
    <property type="molecule type" value="Genomic_DNA"/>
</dbReference>
<gene>
    <name evidence="3" type="ORF">F9U64_20055</name>
</gene>
<feature type="compositionally biased region" description="Polar residues" evidence="1">
    <location>
        <begin position="114"/>
        <end position="124"/>
    </location>
</feature>
<reference evidence="3 4" key="1">
    <citation type="submission" date="2019-10" db="EMBL/GenBank/DDBJ databases">
        <title>Gracilibacillus sp. nov. isolated from rice seeds.</title>
        <authorList>
            <person name="He S."/>
        </authorList>
    </citation>
    <scope>NUCLEOTIDE SEQUENCE [LARGE SCALE GENOMIC DNA]</scope>
    <source>
        <strain evidence="3 4">TD8</strain>
    </source>
</reference>
<protein>
    <submittedName>
        <fullName evidence="3">Uncharacterized protein</fullName>
    </submittedName>
</protein>
<evidence type="ECO:0000256" key="1">
    <source>
        <dbReference type="SAM" id="MobiDB-lite"/>
    </source>
</evidence>
<keyword evidence="2" id="KW-0812">Transmembrane</keyword>
<proteinExistence type="predicted"/>
<dbReference type="Proteomes" id="UP000480246">
    <property type="component" value="Unassembled WGS sequence"/>
</dbReference>
<keyword evidence="2" id="KW-0472">Membrane</keyword>
<evidence type="ECO:0000256" key="2">
    <source>
        <dbReference type="SAM" id="Phobius"/>
    </source>
</evidence>
<feature type="compositionally biased region" description="Low complexity" evidence="1">
    <location>
        <begin position="97"/>
        <end position="107"/>
    </location>
</feature>
<sequence length="248" mass="27720">MWKKILFSLLGLVIVGVGLLCYFLFIKEYDIEDEQVDNIIDNEYEITLPESATPPHSTNDPANLENNEGSTKQPDQKSEANMQETYAAEIPSDTNQNENESSSGESVTSEEGDNSAQKGNQDSTPAAGMQPTAERIVAKYEPAFTSLQSQAEVRLNELVSYAYSEYSNKKQSGDNVSYTYLFQKYQSAAARLEANTDAVFNQIYNQLVSELESNGYTESEAQTVYDTYQSLKKARENQLMQQALDQIS</sequence>
<dbReference type="OrthoDB" id="2452361at2"/>
<keyword evidence="2" id="KW-1133">Transmembrane helix</keyword>
<comment type="caution">
    <text evidence="3">The sequence shown here is derived from an EMBL/GenBank/DDBJ whole genome shotgun (WGS) entry which is preliminary data.</text>
</comment>
<evidence type="ECO:0000313" key="3">
    <source>
        <dbReference type="EMBL" id="KAB8126361.1"/>
    </source>
</evidence>